<feature type="region of interest" description="Disordered" evidence="1">
    <location>
        <begin position="34"/>
        <end position="199"/>
    </location>
</feature>
<organism evidence="2 3">
    <name type="scientific">Blyttiomyces helicus</name>
    <dbReference type="NCBI Taxonomy" id="388810"/>
    <lineage>
        <taxon>Eukaryota</taxon>
        <taxon>Fungi</taxon>
        <taxon>Fungi incertae sedis</taxon>
        <taxon>Chytridiomycota</taxon>
        <taxon>Chytridiomycota incertae sedis</taxon>
        <taxon>Chytridiomycetes</taxon>
        <taxon>Chytridiomycetes incertae sedis</taxon>
        <taxon>Blyttiomyces</taxon>
    </lineage>
</organism>
<gene>
    <name evidence="2" type="ORF">BDK51DRAFT_49439</name>
</gene>
<accession>A0A4P9WHU2</accession>
<name>A0A4P9WHU2_9FUNG</name>
<dbReference type="AlphaFoldDB" id="A0A4P9WHU2"/>
<protein>
    <submittedName>
        <fullName evidence="2">Uncharacterized protein</fullName>
    </submittedName>
</protein>
<feature type="compositionally biased region" description="Basic and acidic residues" evidence="1">
    <location>
        <begin position="103"/>
        <end position="137"/>
    </location>
</feature>
<sequence>MRKCSIINAQEAATQVVYSPAQVSKDWRGLCLERRRRHPQASPSSASRSRRLEVAPAHACDEKDVKDEVVRMKSPLSGQGSGRSGTAQKRTWKRKKYPQPLQDFERGVKDDADRIDEKAQQTRERLSNEVKGWDDAKGGGGGGGWEKMENGKRIPSSGAATEATLSRIHEDAHAAHPEPKLVQWLHFPSPLSGTGASEM</sequence>
<keyword evidence="3" id="KW-1185">Reference proteome</keyword>
<evidence type="ECO:0000256" key="1">
    <source>
        <dbReference type="SAM" id="MobiDB-lite"/>
    </source>
</evidence>
<dbReference type="Proteomes" id="UP000269721">
    <property type="component" value="Unassembled WGS sequence"/>
</dbReference>
<dbReference type="EMBL" id="KZ995023">
    <property type="protein sequence ID" value="RKO91535.1"/>
    <property type="molecule type" value="Genomic_DNA"/>
</dbReference>
<feature type="compositionally biased region" description="Basic and acidic residues" evidence="1">
    <location>
        <begin position="167"/>
        <end position="179"/>
    </location>
</feature>
<evidence type="ECO:0000313" key="2">
    <source>
        <dbReference type="EMBL" id="RKO91535.1"/>
    </source>
</evidence>
<proteinExistence type="predicted"/>
<feature type="compositionally biased region" description="Basic and acidic residues" evidence="1">
    <location>
        <begin position="59"/>
        <end position="71"/>
    </location>
</feature>
<evidence type="ECO:0000313" key="3">
    <source>
        <dbReference type="Proteomes" id="UP000269721"/>
    </source>
</evidence>
<reference evidence="3" key="1">
    <citation type="journal article" date="2018" name="Nat. Microbiol.">
        <title>Leveraging single-cell genomics to expand the fungal tree of life.</title>
        <authorList>
            <person name="Ahrendt S.R."/>
            <person name="Quandt C.A."/>
            <person name="Ciobanu D."/>
            <person name="Clum A."/>
            <person name="Salamov A."/>
            <person name="Andreopoulos B."/>
            <person name="Cheng J.F."/>
            <person name="Woyke T."/>
            <person name="Pelin A."/>
            <person name="Henrissat B."/>
            <person name="Reynolds N.K."/>
            <person name="Benny G.L."/>
            <person name="Smith M.E."/>
            <person name="James T.Y."/>
            <person name="Grigoriev I.V."/>
        </authorList>
    </citation>
    <scope>NUCLEOTIDE SEQUENCE [LARGE SCALE GENOMIC DNA]</scope>
</reference>